<feature type="domain" description="UspA" evidence="3">
    <location>
        <begin position="5"/>
        <end position="143"/>
    </location>
</feature>
<dbReference type="PANTHER" id="PTHR46268">
    <property type="entry name" value="STRESS RESPONSE PROTEIN NHAX"/>
    <property type="match status" value="1"/>
</dbReference>
<dbReference type="SUPFAM" id="SSF52402">
    <property type="entry name" value="Adenine nucleotide alpha hydrolases-like"/>
    <property type="match status" value="1"/>
</dbReference>
<dbReference type="PANTHER" id="PTHR46268:SF6">
    <property type="entry name" value="UNIVERSAL STRESS PROTEIN UP12"/>
    <property type="match status" value="1"/>
</dbReference>
<reference evidence="5" key="1">
    <citation type="submission" date="2015-04" db="EMBL/GenBank/DDBJ databases">
        <authorList>
            <person name="Schardt J."/>
            <person name="Mueller-Herbst S."/>
            <person name="Scherer S."/>
            <person name="Huptas C."/>
        </authorList>
    </citation>
    <scope>NUCLEOTIDE SEQUENCE [LARGE SCALE GENOMIC DNA]</scope>
    <source>
        <strain evidence="5">Kiel-L1</strain>
    </source>
</reference>
<dbReference type="InterPro" id="IPR006015">
    <property type="entry name" value="Universal_stress_UspA"/>
</dbReference>
<evidence type="ECO:0000313" key="4">
    <source>
        <dbReference type="EMBL" id="RDX01346.1"/>
    </source>
</evidence>
<dbReference type="Proteomes" id="UP000257055">
    <property type="component" value="Unassembled WGS sequence"/>
</dbReference>
<dbReference type="InterPro" id="IPR014729">
    <property type="entry name" value="Rossmann-like_a/b/a_fold"/>
</dbReference>
<dbReference type="Gene3D" id="3.40.50.620">
    <property type="entry name" value="HUPs"/>
    <property type="match status" value="1"/>
</dbReference>
<dbReference type="InterPro" id="IPR006016">
    <property type="entry name" value="UspA"/>
</dbReference>
<dbReference type="RefSeq" id="WP_240616074.1">
    <property type="nucleotide sequence ID" value="NZ_LARY01000002.1"/>
</dbReference>
<evidence type="ECO:0000313" key="5">
    <source>
        <dbReference type="Proteomes" id="UP000257055"/>
    </source>
</evidence>
<dbReference type="EMBL" id="LARY01000002">
    <property type="protein sequence ID" value="RDX01346.1"/>
    <property type="molecule type" value="Genomic_DNA"/>
</dbReference>
<dbReference type="PIRSF" id="PIRSF006276">
    <property type="entry name" value="UspA"/>
    <property type="match status" value="1"/>
</dbReference>
<evidence type="ECO:0000259" key="3">
    <source>
        <dbReference type="Pfam" id="PF00582"/>
    </source>
</evidence>
<keyword evidence="5" id="KW-1185">Reference proteome</keyword>
<keyword evidence="2" id="KW-0963">Cytoplasm</keyword>
<organism evidence="4 5">
    <name type="scientific">Listeria kieliensis</name>
    <dbReference type="NCBI Taxonomy" id="1621700"/>
    <lineage>
        <taxon>Bacteria</taxon>
        <taxon>Bacillati</taxon>
        <taxon>Bacillota</taxon>
        <taxon>Bacilli</taxon>
        <taxon>Bacillales</taxon>
        <taxon>Listeriaceae</taxon>
        <taxon>Listeria</taxon>
    </lineage>
</organism>
<dbReference type="GO" id="GO:0005737">
    <property type="term" value="C:cytoplasm"/>
    <property type="evidence" value="ECO:0007669"/>
    <property type="project" value="UniProtKB-SubCell"/>
</dbReference>
<comment type="caution">
    <text evidence="4">The sequence shown here is derived from an EMBL/GenBank/DDBJ whole genome shotgun (WGS) entry which is preliminary data.</text>
</comment>
<protein>
    <recommendedName>
        <fullName evidence="2">Universal stress protein</fullName>
    </recommendedName>
</protein>
<dbReference type="CDD" id="cd00293">
    <property type="entry name" value="USP-like"/>
    <property type="match status" value="1"/>
</dbReference>
<accession>A0A3D8TU47</accession>
<comment type="similarity">
    <text evidence="1 2">Belongs to the universal stress protein A family.</text>
</comment>
<name>A0A3D8TU47_9LIST</name>
<comment type="subcellular location">
    <subcellularLocation>
        <location evidence="2">Cytoplasm</location>
    </subcellularLocation>
</comment>
<sequence length="151" mass="16419">MMKEYGRILTAVDGSESGEAAFFKAVQVALRNHAELLIVNVVDTLYFANVTAADGGATVNQFTETSKQLLEDYRKRAEEMGLSKVNAEVVYGSPKARIVEIAEDDFHPDLIVVGAVGQSRLARMLLGSVASYVTVHAPCDVLVERESISKK</sequence>
<proteinExistence type="inferred from homology"/>
<gene>
    <name evidence="4" type="ORF">UR08_10535</name>
</gene>
<dbReference type="AlphaFoldDB" id="A0A3D8TU47"/>
<evidence type="ECO:0000256" key="2">
    <source>
        <dbReference type="PIRNR" id="PIRNR006276"/>
    </source>
</evidence>
<dbReference type="Pfam" id="PF00582">
    <property type="entry name" value="Usp"/>
    <property type="match status" value="1"/>
</dbReference>
<dbReference type="PRINTS" id="PR01438">
    <property type="entry name" value="UNVRSLSTRESS"/>
</dbReference>
<evidence type="ECO:0000256" key="1">
    <source>
        <dbReference type="ARBA" id="ARBA00008791"/>
    </source>
</evidence>